<keyword evidence="10" id="KW-0479">Metal-binding</keyword>
<feature type="transmembrane region" description="Helical" evidence="19">
    <location>
        <begin position="70"/>
        <end position="91"/>
    </location>
</feature>
<keyword evidence="7" id="KW-0328">Glycosyltransferase</keyword>
<dbReference type="GO" id="GO:0005789">
    <property type="term" value="C:endoplasmic reticulum membrane"/>
    <property type="evidence" value="ECO:0007669"/>
    <property type="project" value="UniProtKB-SubCell"/>
</dbReference>
<evidence type="ECO:0000256" key="12">
    <source>
        <dbReference type="ARBA" id="ARBA00022842"/>
    </source>
</evidence>
<dbReference type="InterPro" id="IPR033895">
    <property type="entry name" value="GPT"/>
</dbReference>
<dbReference type="PANTHER" id="PTHR10571:SF0">
    <property type="entry name" value="UDP-N-ACETYLGLUCOSAMINE--DOLICHYL-PHOSPHATE N-ACETYLGLUCOSAMINEPHOSPHOTRANSFERASE"/>
    <property type="match status" value="1"/>
</dbReference>
<evidence type="ECO:0000256" key="18">
    <source>
        <dbReference type="ARBA" id="ARBA00045078"/>
    </source>
</evidence>
<evidence type="ECO:0000256" key="10">
    <source>
        <dbReference type="ARBA" id="ARBA00022723"/>
    </source>
</evidence>
<evidence type="ECO:0000256" key="15">
    <source>
        <dbReference type="ARBA" id="ARBA00029567"/>
    </source>
</evidence>
<evidence type="ECO:0000256" key="14">
    <source>
        <dbReference type="ARBA" id="ARBA00023136"/>
    </source>
</evidence>
<dbReference type="CDD" id="cd06855">
    <property type="entry name" value="GT_GPT_euk"/>
    <property type="match status" value="1"/>
</dbReference>
<proteinExistence type="inferred from homology"/>
<keyword evidence="9 19" id="KW-0812">Transmembrane</keyword>
<sequence>MLKLLVLLAAFTLIHASRHYSPIIAALGFSLIGFTVTDWMIPRVSSAFVKIGCFGKDLSKPGKPVIPETIGAISATVYLFIMFFYIPFLFYKYLVVLTSGGGQRDVSVMETANDHLFPHGKLSEYLSAVLCLESTVLLGIADDLFDLRWRHKFFLPAVAAIPLLVVYYVDFGVTYVLIPEFIRKLCGTSKTTVDLGALYYIYMAAMAIFCPNSINILAGVNGLEVGQSIILSAIFLINDFIYLLIGTEASKESHLFSAILIIPFLGVSLGLWKWNRWPAKVFVGDTYCYFAGMVFSVVGILGHFSKTTLLFFLPQIFNFAYSCPQLFKLVPCPRHRMPRFNEPDGLMYPSRANLVEDPPKGIMIPILKVLYKIKLIDLDLDEKTGAIKNCSNMTLINLVLVWFGPMREDKLCRTILTLQFVVGLLAVVARHMIGSLVFGHDNLHFL</sequence>
<evidence type="ECO:0000256" key="19">
    <source>
        <dbReference type="SAM" id="Phobius"/>
    </source>
</evidence>
<evidence type="ECO:0000256" key="6">
    <source>
        <dbReference type="ARBA" id="ARBA00017659"/>
    </source>
</evidence>
<feature type="transmembrane region" description="Helical" evidence="19">
    <location>
        <begin position="253"/>
        <end position="274"/>
    </location>
</feature>
<feature type="signal peptide" evidence="20">
    <location>
        <begin position="1"/>
        <end position="16"/>
    </location>
</feature>
<keyword evidence="20" id="KW-0732">Signal</keyword>
<evidence type="ECO:0000256" key="8">
    <source>
        <dbReference type="ARBA" id="ARBA00022679"/>
    </source>
</evidence>
<feature type="transmembrane region" description="Helical" evidence="19">
    <location>
        <begin position="286"/>
        <end position="304"/>
    </location>
</feature>
<dbReference type="EC" id="2.7.8.15" evidence="5"/>
<dbReference type="AlphaFoldDB" id="A0A1G4M9H9"/>
<dbReference type="Proteomes" id="UP000190831">
    <property type="component" value="Chromosome C"/>
</dbReference>
<feature type="transmembrane region" description="Helical" evidence="19">
    <location>
        <begin position="125"/>
        <end position="141"/>
    </location>
</feature>
<evidence type="ECO:0000256" key="5">
    <source>
        <dbReference type="ARBA" id="ARBA00013225"/>
    </source>
</evidence>
<dbReference type="GO" id="GO:0046872">
    <property type="term" value="F:metal ion binding"/>
    <property type="evidence" value="ECO:0007669"/>
    <property type="project" value="UniProtKB-KW"/>
</dbReference>
<evidence type="ECO:0000256" key="2">
    <source>
        <dbReference type="ARBA" id="ARBA00004477"/>
    </source>
</evidence>
<evidence type="ECO:0000256" key="16">
    <source>
        <dbReference type="ARBA" id="ARBA00033238"/>
    </source>
</evidence>
<dbReference type="OrthoDB" id="10262326at2759"/>
<dbReference type="GO" id="GO:0016757">
    <property type="term" value="F:glycosyltransferase activity"/>
    <property type="evidence" value="ECO:0007669"/>
    <property type="project" value="UniProtKB-KW"/>
</dbReference>
<feature type="transmembrane region" description="Helical" evidence="19">
    <location>
        <begin position="26"/>
        <end position="49"/>
    </location>
</feature>
<dbReference type="UniPathway" id="UPA00378"/>
<keyword evidence="14 19" id="KW-0472">Membrane</keyword>
<dbReference type="PANTHER" id="PTHR10571">
    <property type="entry name" value="UDP-N-ACETYLGLUCOSAMINE--DOLICHYL-PHOSPHATE N-ACETYLGLUCOSAMINEPHOSPHOTRANSFERASE"/>
    <property type="match status" value="1"/>
</dbReference>
<dbReference type="STRING" id="4955.A0A1G4M9H9"/>
<evidence type="ECO:0000256" key="7">
    <source>
        <dbReference type="ARBA" id="ARBA00022676"/>
    </source>
</evidence>
<evidence type="ECO:0000256" key="9">
    <source>
        <dbReference type="ARBA" id="ARBA00022692"/>
    </source>
</evidence>
<feature type="chain" id="PRO_5009237247" description="UDP-N-acetylglucosamine--dolichyl-phosphate N-acetylglucosaminephosphotransferase" evidence="20">
    <location>
        <begin position="17"/>
        <end position="446"/>
    </location>
</feature>
<dbReference type="OMA" id="LPHFNAR"/>
<protein>
    <recommendedName>
        <fullName evidence="6">UDP-N-acetylglucosamine--dolichyl-phosphate N-acetylglucosaminephosphotransferase</fullName>
        <ecNumber evidence="5">2.7.8.15</ecNumber>
    </recommendedName>
    <alternativeName>
        <fullName evidence="15">GlcNAc-1-P transferase</fullName>
    </alternativeName>
    <alternativeName>
        <fullName evidence="16">N-acetylglucosamine-1-phosphate transferase</fullName>
    </alternativeName>
</protein>
<dbReference type="InterPro" id="IPR000715">
    <property type="entry name" value="Glycosyl_transferase_4"/>
</dbReference>
<dbReference type="EMBL" id="LT598485">
    <property type="protein sequence ID" value="SCW00523.1"/>
    <property type="molecule type" value="Genomic_DNA"/>
</dbReference>
<evidence type="ECO:0000256" key="4">
    <source>
        <dbReference type="ARBA" id="ARBA00009317"/>
    </source>
</evidence>
<evidence type="ECO:0000313" key="21">
    <source>
        <dbReference type="EMBL" id="SCW00523.1"/>
    </source>
</evidence>
<feature type="transmembrane region" description="Helical" evidence="19">
    <location>
        <begin position="229"/>
        <end position="247"/>
    </location>
</feature>
<dbReference type="GO" id="GO:0006488">
    <property type="term" value="P:dolichol-linked oligosaccharide biosynthetic process"/>
    <property type="evidence" value="ECO:0007669"/>
    <property type="project" value="InterPro"/>
</dbReference>
<organism evidence="21 22">
    <name type="scientific">Lachancea fermentati</name>
    <name type="common">Zygosaccharomyces fermentati</name>
    <dbReference type="NCBI Taxonomy" id="4955"/>
    <lineage>
        <taxon>Eukaryota</taxon>
        <taxon>Fungi</taxon>
        <taxon>Dikarya</taxon>
        <taxon>Ascomycota</taxon>
        <taxon>Saccharomycotina</taxon>
        <taxon>Saccharomycetes</taxon>
        <taxon>Saccharomycetales</taxon>
        <taxon>Saccharomycetaceae</taxon>
        <taxon>Lachancea</taxon>
    </lineage>
</organism>
<dbReference type="GO" id="GO:0003975">
    <property type="term" value="F:UDP-N-acetylglucosamine-dolichyl-phosphate N-acetylglucosaminephosphotransferase activity"/>
    <property type="evidence" value="ECO:0007669"/>
    <property type="project" value="UniProtKB-EC"/>
</dbReference>
<evidence type="ECO:0000256" key="1">
    <source>
        <dbReference type="ARBA" id="ARBA00001946"/>
    </source>
</evidence>
<comment type="subcellular location">
    <subcellularLocation>
        <location evidence="2">Endoplasmic reticulum membrane</location>
        <topology evidence="2">Multi-pass membrane protein</topology>
    </subcellularLocation>
</comment>
<evidence type="ECO:0000256" key="11">
    <source>
        <dbReference type="ARBA" id="ARBA00022824"/>
    </source>
</evidence>
<comment type="function">
    <text evidence="17">UDP-N-acetylglucosamine--dolichyl-phosphate N-acetylglucosaminephosphotransferase that operates in the biosynthetic pathway of dolichol-linked oligosaccharides, the glycan precursors employed in protein asparagine (N)-glycosylation. The assembly of dolichol-linked oligosaccharides begins on the cytosolic side of the endoplasmic reticulum membrane and finishes in its lumen. The sequential addition of sugars to dolichol pyrophosphate produces dolichol-linked oligosaccharides containing fourteen sugars, including two GlcNAcs, nine mannoses and three glucoses. Once assembled, the oligosaccharide is transferred from the lipid to nascent proteins by oligosaccharyltransferases. Catalyzes the initial step of dolichol-linked oligosaccharide biosynthesis, transfering GlcNAc-1-P from cytosolic UDP-GlcNAc onto the carrier lipid dolichyl phosphate (P-dolichol), yielding GlcNAc-P-P-dolichol embedded in the cytoplasmic leaflet of the endoplasmic reticulum membrane.</text>
</comment>
<comment type="similarity">
    <text evidence="4">Belongs to the glycosyltransferase 4 family.</text>
</comment>
<evidence type="ECO:0000256" key="20">
    <source>
        <dbReference type="SAM" id="SignalP"/>
    </source>
</evidence>
<feature type="transmembrane region" description="Helical" evidence="19">
    <location>
        <begin position="415"/>
        <end position="438"/>
    </location>
</feature>
<keyword evidence="12" id="KW-0460">Magnesium</keyword>
<keyword evidence="8" id="KW-0808">Transferase</keyword>
<reference evidence="21 22" key="1">
    <citation type="submission" date="2016-03" db="EMBL/GenBank/DDBJ databases">
        <authorList>
            <person name="Devillers H."/>
        </authorList>
    </citation>
    <scope>NUCLEOTIDE SEQUENCE [LARGE SCALE GENOMIC DNA]</scope>
    <source>
        <strain evidence="21">CBS 6772</strain>
    </source>
</reference>
<evidence type="ECO:0000256" key="17">
    <source>
        <dbReference type="ARBA" id="ARBA00044717"/>
    </source>
</evidence>
<gene>
    <name evidence="21" type="ORF">LAFE_0C06062G</name>
</gene>
<keyword evidence="13 19" id="KW-1133">Transmembrane helix</keyword>
<comment type="cofactor">
    <cofactor evidence="1">
        <name>Mg(2+)</name>
        <dbReference type="ChEBI" id="CHEBI:18420"/>
    </cofactor>
</comment>
<evidence type="ECO:0000256" key="13">
    <source>
        <dbReference type="ARBA" id="ARBA00022989"/>
    </source>
</evidence>
<evidence type="ECO:0000313" key="22">
    <source>
        <dbReference type="Proteomes" id="UP000190831"/>
    </source>
</evidence>
<accession>A0A1G4M9H9</accession>
<feature type="transmembrane region" description="Helical" evidence="19">
    <location>
        <begin position="153"/>
        <end position="178"/>
    </location>
</feature>
<keyword evidence="22" id="KW-1185">Reference proteome</keyword>
<keyword evidence="11" id="KW-0256">Endoplasmic reticulum</keyword>
<comment type="catalytic activity">
    <reaction evidence="18">
        <text>a di-trans,poly-cis-dolichyl phosphate + UDP-N-acetyl-alpha-D-glucosamine = an N-acetyl-alpha-D-glucosaminyl-diphospho-di-trans,poly-cis-dolichol + UMP</text>
        <dbReference type="Rhea" id="RHEA:13289"/>
        <dbReference type="Rhea" id="RHEA-COMP:19498"/>
        <dbReference type="Rhea" id="RHEA-COMP:19507"/>
        <dbReference type="ChEBI" id="CHEBI:57683"/>
        <dbReference type="ChEBI" id="CHEBI:57705"/>
        <dbReference type="ChEBI" id="CHEBI:57865"/>
        <dbReference type="ChEBI" id="CHEBI:58427"/>
        <dbReference type="EC" id="2.7.8.15"/>
    </reaction>
    <physiologicalReaction direction="left-to-right" evidence="18">
        <dbReference type="Rhea" id="RHEA:13290"/>
    </physiologicalReaction>
</comment>
<evidence type="ECO:0000256" key="3">
    <source>
        <dbReference type="ARBA" id="ARBA00004922"/>
    </source>
</evidence>
<comment type="pathway">
    <text evidence="3">Protein modification; protein glycosylation.</text>
</comment>
<feature type="transmembrane region" description="Helical" evidence="19">
    <location>
        <begin position="198"/>
        <end position="217"/>
    </location>
</feature>
<dbReference type="Pfam" id="PF00953">
    <property type="entry name" value="Glycos_transf_4"/>
    <property type="match status" value="1"/>
</dbReference>
<name>A0A1G4M9H9_LACFM</name>